<accession>A0ABT7E1A6</accession>
<dbReference type="Proteomes" id="UP001172778">
    <property type="component" value="Unassembled WGS sequence"/>
</dbReference>
<dbReference type="RefSeq" id="WP_284102408.1">
    <property type="nucleotide sequence ID" value="NZ_JARRAF010000031.1"/>
</dbReference>
<gene>
    <name evidence="3" type="ORF">PZA18_18785</name>
</gene>
<sequence length="111" mass="12236">MNKVTALGLAVLTVSATGFAAADSEPMQNAAPVYHPHRPPVYRPPYKPEPLPPTQQELELRARQDIYLRTQIERAAADGRLKSIEAQTADQTDPNKSRPQKPGTPVEITPR</sequence>
<proteinExistence type="predicted"/>
<feature type="region of interest" description="Disordered" evidence="1">
    <location>
        <begin position="29"/>
        <end position="53"/>
    </location>
</feature>
<evidence type="ECO:0000313" key="3">
    <source>
        <dbReference type="EMBL" id="MDK2126093.1"/>
    </source>
</evidence>
<evidence type="ECO:0000313" key="4">
    <source>
        <dbReference type="Proteomes" id="UP001172778"/>
    </source>
</evidence>
<protein>
    <recommendedName>
        <fullName evidence="5">DUF4148 domain-containing protein</fullName>
    </recommendedName>
</protein>
<dbReference type="EMBL" id="JARRAF010000031">
    <property type="protein sequence ID" value="MDK2126093.1"/>
    <property type="molecule type" value="Genomic_DNA"/>
</dbReference>
<feature type="chain" id="PRO_5045408299" description="DUF4148 domain-containing protein" evidence="2">
    <location>
        <begin position="21"/>
        <end position="111"/>
    </location>
</feature>
<evidence type="ECO:0008006" key="5">
    <source>
        <dbReference type="Google" id="ProtNLM"/>
    </source>
</evidence>
<comment type="caution">
    <text evidence="3">The sequence shown here is derived from an EMBL/GenBank/DDBJ whole genome shotgun (WGS) entry which is preliminary data.</text>
</comment>
<evidence type="ECO:0000256" key="1">
    <source>
        <dbReference type="SAM" id="MobiDB-lite"/>
    </source>
</evidence>
<organism evidence="3 4">
    <name type="scientific">Parachitinimonas caeni</name>
    <dbReference type="NCBI Taxonomy" id="3031301"/>
    <lineage>
        <taxon>Bacteria</taxon>
        <taxon>Pseudomonadati</taxon>
        <taxon>Pseudomonadota</taxon>
        <taxon>Betaproteobacteria</taxon>
        <taxon>Neisseriales</taxon>
        <taxon>Chitinibacteraceae</taxon>
        <taxon>Parachitinimonas</taxon>
    </lineage>
</organism>
<feature type="signal peptide" evidence="2">
    <location>
        <begin position="1"/>
        <end position="20"/>
    </location>
</feature>
<feature type="region of interest" description="Disordered" evidence="1">
    <location>
        <begin position="77"/>
        <end position="111"/>
    </location>
</feature>
<name>A0ABT7E1A6_9NEIS</name>
<evidence type="ECO:0000256" key="2">
    <source>
        <dbReference type="SAM" id="SignalP"/>
    </source>
</evidence>
<feature type="compositionally biased region" description="Polar residues" evidence="1">
    <location>
        <begin position="85"/>
        <end position="94"/>
    </location>
</feature>
<reference evidence="3" key="1">
    <citation type="submission" date="2023-03" db="EMBL/GenBank/DDBJ databases">
        <title>Chitinimonas shenzhenensis gen. nov., sp. nov., a novel member of family Burkholderiaceae isolated from activated sludge collected in Shen Zhen, China.</title>
        <authorList>
            <person name="Wang X."/>
        </authorList>
    </citation>
    <scope>NUCLEOTIDE SEQUENCE</scope>
    <source>
        <strain evidence="3">DQS-5</strain>
    </source>
</reference>
<keyword evidence="2" id="KW-0732">Signal</keyword>
<feature type="compositionally biased region" description="Pro residues" evidence="1">
    <location>
        <begin position="41"/>
        <end position="53"/>
    </location>
</feature>
<keyword evidence="4" id="KW-1185">Reference proteome</keyword>